<evidence type="ECO:0000313" key="2">
    <source>
        <dbReference type="Proteomes" id="UP000324222"/>
    </source>
</evidence>
<evidence type="ECO:0000313" key="1">
    <source>
        <dbReference type="EMBL" id="MPC38595.1"/>
    </source>
</evidence>
<keyword evidence="2" id="KW-1185">Reference proteome</keyword>
<gene>
    <name evidence="1" type="ORF">E2C01_032104</name>
</gene>
<reference evidence="1 2" key="1">
    <citation type="submission" date="2019-05" db="EMBL/GenBank/DDBJ databases">
        <title>Another draft genome of Portunus trituberculatus and its Hox gene families provides insights of decapod evolution.</title>
        <authorList>
            <person name="Jeong J.-H."/>
            <person name="Song I."/>
            <person name="Kim S."/>
            <person name="Choi T."/>
            <person name="Kim D."/>
            <person name="Ryu S."/>
            <person name="Kim W."/>
        </authorList>
    </citation>
    <scope>NUCLEOTIDE SEQUENCE [LARGE SCALE GENOMIC DNA]</scope>
    <source>
        <tissue evidence="1">Muscle</tissue>
    </source>
</reference>
<protein>
    <submittedName>
        <fullName evidence="1">Uncharacterized protein</fullName>
    </submittedName>
</protein>
<comment type="caution">
    <text evidence="1">The sequence shown here is derived from an EMBL/GenBank/DDBJ whole genome shotgun (WGS) entry which is preliminary data.</text>
</comment>
<dbReference type="EMBL" id="VSRR010004113">
    <property type="protein sequence ID" value="MPC38595.1"/>
    <property type="molecule type" value="Genomic_DNA"/>
</dbReference>
<organism evidence="1 2">
    <name type="scientific">Portunus trituberculatus</name>
    <name type="common">Swimming crab</name>
    <name type="synonym">Neptunus trituberculatus</name>
    <dbReference type="NCBI Taxonomy" id="210409"/>
    <lineage>
        <taxon>Eukaryota</taxon>
        <taxon>Metazoa</taxon>
        <taxon>Ecdysozoa</taxon>
        <taxon>Arthropoda</taxon>
        <taxon>Crustacea</taxon>
        <taxon>Multicrustacea</taxon>
        <taxon>Malacostraca</taxon>
        <taxon>Eumalacostraca</taxon>
        <taxon>Eucarida</taxon>
        <taxon>Decapoda</taxon>
        <taxon>Pleocyemata</taxon>
        <taxon>Brachyura</taxon>
        <taxon>Eubrachyura</taxon>
        <taxon>Portunoidea</taxon>
        <taxon>Portunidae</taxon>
        <taxon>Portuninae</taxon>
        <taxon>Portunus</taxon>
    </lineage>
</organism>
<proteinExistence type="predicted"/>
<dbReference type="Proteomes" id="UP000324222">
    <property type="component" value="Unassembled WGS sequence"/>
</dbReference>
<name>A0A5B7EYT5_PORTR</name>
<accession>A0A5B7EYT5</accession>
<sequence length="121" mass="13863">MIRVTINRKRTINPGNKQWCHSIHVIHIHMTTNKSLVFCRTLSHIGETRKRAMQGRKVMGLPWYSGTARTFGGYRILKCMGSNPWSEFMRARGRVVGRAWVEPGRCEGPRHVRPQPGVGPE</sequence>
<dbReference type="AlphaFoldDB" id="A0A5B7EYT5"/>